<reference evidence="3" key="1">
    <citation type="submission" date="2021-03" db="EMBL/GenBank/DDBJ databases">
        <title>Draft genome sequence of rust myrtle Austropuccinia psidii MF-1, a brazilian biotype.</title>
        <authorList>
            <person name="Quecine M.C."/>
            <person name="Pachon D.M.R."/>
            <person name="Bonatelli M.L."/>
            <person name="Correr F.H."/>
            <person name="Franceschini L.M."/>
            <person name="Leite T.F."/>
            <person name="Margarido G.R.A."/>
            <person name="Almeida C.A."/>
            <person name="Ferrarezi J.A."/>
            <person name="Labate C.A."/>
        </authorList>
    </citation>
    <scope>NUCLEOTIDE SEQUENCE</scope>
    <source>
        <strain evidence="3">MF-1</strain>
    </source>
</reference>
<dbReference type="EMBL" id="AVOT02037845">
    <property type="protein sequence ID" value="MBW0532584.1"/>
    <property type="molecule type" value="Genomic_DNA"/>
</dbReference>
<dbReference type="SUPFAM" id="SSF57756">
    <property type="entry name" value="Retrovirus zinc finger-like domains"/>
    <property type="match status" value="1"/>
</dbReference>
<organism evidence="3 4">
    <name type="scientific">Austropuccinia psidii MF-1</name>
    <dbReference type="NCBI Taxonomy" id="1389203"/>
    <lineage>
        <taxon>Eukaryota</taxon>
        <taxon>Fungi</taxon>
        <taxon>Dikarya</taxon>
        <taxon>Basidiomycota</taxon>
        <taxon>Pucciniomycotina</taxon>
        <taxon>Pucciniomycetes</taxon>
        <taxon>Pucciniales</taxon>
        <taxon>Sphaerophragmiaceae</taxon>
        <taxon>Austropuccinia</taxon>
    </lineage>
</organism>
<sequence>AVNPPRQNWNNNQEQRLPQNNQPYRPRNCLPPFSSSYQPYIPAQMAPRPPLKCAYCKEEGHSATRCTHVAKDLDIRIVRTQGASYLFPSYHRIPMEGNESAKNIVRAFAKEQAKINEKFMEKPVVKQKQEEAVKTTEKKSEEKSTSIAHVEDWSNWKPPTISSANDPFESHIALRQTKQRMERQAQNKEPKNKAAIPETYIEEEKEEERVIIPTKFHNSNIPKPDQPEEEIENIANRNEDEDISKKG</sequence>
<dbReference type="Proteomes" id="UP000765509">
    <property type="component" value="Unassembled WGS sequence"/>
</dbReference>
<dbReference type="OrthoDB" id="5102063at2759"/>
<dbReference type="GO" id="GO:0003676">
    <property type="term" value="F:nucleic acid binding"/>
    <property type="evidence" value="ECO:0007669"/>
    <property type="project" value="InterPro"/>
</dbReference>
<evidence type="ECO:0000313" key="3">
    <source>
        <dbReference type="EMBL" id="MBW0532584.1"/>
    </source>
</evidence>
<feature type="compositionally biased region" description="Polar residues" evidence="2">
    <location>
        <begin position="1"/>
        <end position="23"/>
    </location>
</feature>
<dbReference type="InterPro" id="IPR036875">
    <property type="entry name" value="Znf_CCHC_sf"/>
</dbReference>
<keyword evidence="4" id="KW-1185">Reference proteome</keyword>
<dbReference type="AlphaFoldDB" id="A0A9Q3IBD2"/>
<feature type="region of interest" description="Disordered" evidence="2">
    <location>
        <begin position="179"/>
        <end position="247"/>
    </location>
</feature>
<dbReference type="GO" id="GO:0008270">
    <property type="term" value="F:zinc ion binding"/>
    <property type="evidence" value="ECO:0007669"/>
    <property type="project" value="InterPro"/>
</dbReference>
<evidence type="ECO:0008006" key="5">
    <source>
        <dbReference type="Google" id="ProtNLM"/>
    </source>
</evidence>
<evidence type="ECO:0000256" key="2">
    <source>
        <dbReference type="SAM" id="MobiDB-lite"/>
    </source>
</evidence>
<comment type="caution">
    <text evidence="3">The sequence shown here is derived from an EMBL/GenBank/DDBJ whole genome shotgun (WGS) entry which is preliminary data.</text>
</comment>
<gene>
    <name evidence="3" type="ORF">O181_072299</name>
</gene>
<evidence type="ECO:0000313" key="4">
    <source>
        <dbReference type="Proteomes" id="UP000765509"/>
    </source>
</evidence>
<feature type="compositionally biased region" description="Basic and acidic residues" evidence="2">
    <location>
        <begin position="179"/>
        <end position="192"/>
    </location>
</feature>
<feature type="region of interest" description="Disordered" evidence="2">
    <location>
        <begin position="1"/>
        <end position="26"/>
    </location>
</feature>
<accession>A0A9Q3IBD2</accession>
<feature type="non-terminal residue" evidence="3">
    <location>
        <position position="1"/>
    </location>
</feature>
<dbReference type="GO" id="GO:0006397">
    <property type="term" value="P:mRNA processing"/>
    <property type="evidence" value="ECO:0007669"/>
    <property type="project" value="UniProtKB-KW"/>
</dbReference>
<name>A0A9Q3IBD2_9BASI</name>
<protein>
    <recommendedName>
        <fullName evidence="5">CCHC-type domain-containing protein</fullName>
    </recommendedName>
</protein>
<proteinExistence type="predicted"/>
<evidence type="ECO:0000256" key="1">
    <source>
        <dbReference type="ARBA" id="ARBA00022664"/>
    </source>
</evidence>
<keyword evidence="1" id="KW-0507">mRNA processing</keyword>